<dbReference type="RefSeq" id="WP_243452604.1">
    <property type="nucleotide sequence ID" value="NZ_BMOX01000002.1"/>
</dbReference>
<dbReference type="EMBL" id="JACIIV010000003">
    <property type="protein sequence ID" value="MBB6226455.1"/>
    <property type="molecule type" value="Genomic_DNA"/>
</dbReference>
<dbReference type="NCBIfam" id="TIGR02595">
    <property type="entry name" value="PEP_CTERM"/>
    <property type="match status" value="1"/>
</dbReference>
<organism evidence="2 3">
    <name type="scientific">Polymorphobacter multimanifer</name>
    <dbReference type="NCBI Taxonomy" id="1070431"/>
    <lineage>
        <taxon>Bacteria</taxon>
        <taxon>Pseudomonadati</taxon>
        <taxon>Pseudomonadota</taxon>
        <taxon>Alphaproteobacteria</taxon>
        <taxon>Sphingomonadales</taxon>
        <taxon>Sphingosinicellaceae</taxon>
        <taxon>Polymorphobacter</taxon>
    </lineage>
</organism>
<evidence type="ECO:0000313" key="3">
    <source>
        <dbReference type="Proteomes" id="UP000538147"/>
    </source>
</evidence>
<reference evidence="2 3" key="1">
    <citation type="submission" date="2020-08" db="EMBL/GenBank/DDBJ databases">
        <title>Genomic Encyclopedia of Type Strains, Phase IV (KMG-IV): sequencing the most valuable type-strain genomes for metagenomic binning, comparative biology and taxonomic classification.</title>
        <authorList>
            <person name="Goeker M."/>
        </authorList>
    </citation>
    <scope>NUCLEOTIDE SEQUENCE [LARGE SCALE GENOMIC DNA]</scope>
    <source>
        <strain evidence="2 3">DSM 102189</strain>
    </source>
</reference>
<keyword evidence="3" id="KW-1185">Reference proteome</keyword>
<feature type="domain" description="Ice-binding protein C-terminal" evidence="1">
    <location>
        <begin position="196"/>
        <end position="219"/>
    </location>
</feature>
<sequence>MNTAFGSGNWSAFYGFSDSVFGGGNSFVYLEGGDGAGIADFFASANTRTALESFVLAGGAVFVNAARNDTSTPFDVGFGLTLVGANYSDTGSLTSAGIEAGLGSNGAGTAWSGSSFGHDYVVCAFEAACEGNVSTFVTGDSGDIVVGGRFGDGYFVAGGQTLPYFHQPSEGAAALRANQLNFVASLGTSVGGSGVVPEPASWAMLIAGFGLTGAALRRRRAVFA</sequence>
<dbReference type="NCBIfam" id="NF035944">
    <property type="entry name" value="PEPxxWA-CTERM"/>
    <property type="match status" value="1"/>
</dbReference>
<evidence type="ECO:0000259" key="1">
    <source>
        <dbReference type="Pfam" id="PF07589"/>
    </source>
</evidence>
<evidence type="ECO:0000313" key="2">
    <source>
        <dbReference type="EMBL" id="MBB6226455.1"/>
    </source>
</evidence>
<dbReference type="InterPro" id="IPR013424">
    <property type="entry name" value="Ice-binding_C"/>
</dbReference>
<dbReference type="AlphaFoldDB" id="A0A841L9E1"/>
<dbReference type="Proteomes" id="UP000538147">
    <property type="component" value="Unassembled WGS sequence"/>
</dbReference>
<dbReference type="Pfam" id="PF07589">
    <property type="entry name" value="PEP-CTERM"/>
    <property type="match status" value="1"/>
</dbReference>
<comment type="caution">
    <text evidence="2">The sequence shown here is derived from an EMBL/GenBank/DDBJ whole genome shotgun (WGS) entry which is preliminary data.</text>
</comment>
<protein>
    <recommendedName>
        <fullName evidence="1">Ice-binding protein C-terminal domain-containing protein</fullName>
    </recommendedName>
</protein>
<name>A0A841L9E1_9SPHN</name>
<gene>
    <name evidence="2" type="ORF">FHS79_000609</name>
</gene>
<accession>A0A841L9E1</accession>
<proteinExistence type="predicted"/>